<feature type="domain" description="DUF6534" evidence="2">
    <location>
        <begin position="193"/>
        <end position="278"/>
    </location>
</feature>
<dbReference type="InterPro" id="IPR045339">
    <property type="entry name" value="DUF6534"/>
</dbReference>
<dbReference type="AlphaFoldDB" id="A0A8H5H5E6"/>
<dbReference type="OrthoDB" id="3183258at2759"/>
<feature type="transmembrane region" description="Helical" evidence="1">
    <location>
        <begin position="223"/>
        <end position="249"/>
    </location>
</feature>
<protein>
    <recommendedName>
        <fullName evidence="2">DUF6534 domain-containing protein</fullName>
    </recommendedName>
</protein>
<evidence type="ECO:0000313" key="4">
    <source>
        <dbReference type="Proteomes" id="UP000565441"/>
    </source>
</evidence>
<comment type="caution">
    <text evidence="3">The sequence shown here is derived from an EMBL/GenBank/DDBJ whole genome shotgun (WGS) entry which is preliminary data.</text>
</comment>
<evidence type="ECO:0000256" key="1">
    <source>
        <dbReference type="SAM" id="Phobius"/>
    </source>
</evidence>
<feature type="transmembrane region" description="Helical" evidence="1">
    <location>
        <begin position="143"/>
        <end position="166"/>
    </location>
</feature>
<feature type="transmembrane region" description="Helical" evidence="1">
    <location>
        <begin position="178"/>
        <end position="203"/>
    </location>
</feature>
<gene>
    <name evidence="3" type="ORF">D9615_007270</name>
</gene>
<feature type="transmembrane region" description="Helical" evidence="1">
    <location>
        <begin position="20"/>
        <end position="40"/>
    </location>
</feature>
<feature type="transmembrane region" description="Helical" evidence="1">
    <location>
        <begin position="52"/>
        <end position="73"/>
    </location>
</feature>
<evidence type="ECO:0000259" key="2">
    <source>
        <dbReference type="Pfam" id="PF20152"/>
    </source>
</evidence>
<keyword evidence="4" id="KW-1185">Reference proteome</keyword>
<keyword evidence="1" id="KW-0812">Transmembrane</keyword>
<dbReference type="PANTHER" id="PTHR40465:SF1">
    <property type="entry name" value="DUF6534 DOMAIN-CONTAINING PROTEIN"/>
    <property type="match status" value="1"/>
</dbReference>
<sequence length="313" mass="34993">MVSNPAQIAGILGSHGPMLIGTMLNILLYGITITQTYLYYTASNRDNRWIKTFVYFLFIADTVQTVFTVVYMYDTLINHFGDIPYLATANWLFSTDPALTVPRTNFPSNHFSSFIYIQGIIGGMVQGFFAWRIRVLTGSITISLIIIACSIASILMGIATAIAIGIVPNFVEFQRFKVVVIICAAGVFISRRILITSTLVVYLKRHRTGFVRTDSQIDRIIRLAVQTGDTFVGLITAIWAFVDLVLYLLNPSGLHLLFNFPLSKLYTNALMSSLNARTYWQYDSDDNANASRDSSQLRDRNALYLTTLKSGGL</sequence>
<proteinExistence type="predicted"/>
<keyword evidence="1" id="KW-0472">Membrane</keyword>
<name>A0A8H5H5E6_9AGAR</name>
<reference evidence="3 4" key="1">
    <citation type="journal article" date="2020" name="ISME J.">
        <title>Uncovering the hidden diversity of litter-decomposition mechanisms in mushroom-forming fungi.</title>
        <authorList>
            <person name="Floudas D."/>
            <person name="Bentzer J."/>
            <person name="Ahren D."/>
            <person name="Johansson T."/>
            <person name="Persson P."/>
            <person name="Tunlid A."/>
        </authorList>
    </citation>
    <scope>NUCLEOTIDE SEQUENCE [LARGE SCALE GENOMIC DNA]</scope>
    <source>
        <strain evidence="3 4">CBS 661.87</strain>
    </source>
</reference>
<dbReference type="Proteomes" id="UP000565441">
    <property type="component" value="Unassembled WGS sequence"/>
</dbReference>
<organism evidence="3 4">
    <name type="scientific">Tricholomella constricta</name>
    <dbReference type="NCBI Taxonomy" id="117010"/>
    <lineage>
        <taxon>Eukaryota</taxon>
        <taxon>Fungi</taxon>
        <taxon>Dikarya</taxon>
        <taxon>Basidiomycota</taxon>
        <taxon>Agaricomycotina</taxon>
        <taxon>Agaricomycetes</taxon>
        <taxon>Agaricomycetidae</taxon>
        <taxon>Agaricales</taxon>
        <taxon>Tricholomatineae</taxon>
        <taxon>Lyophyllaceae</taxon>
        <taxon>Tricholomella</taxon>
    </lineage>
</organism>
<evidence type="ECO:0000313" key="3">
    <source>
        <dbReference type="EMBL" id="KAF5376946.1"/>
    </source>
</evidence>
<dbReference type="EMBL" id="JAACJP010000026">
    <property type="protein sequence ID" value="KAF5376946.1"/>
    <property type="molecule type" value="Genomic_DNA"/>
</dbReference>
<feature type="transmembrane region" description="Helical" evidence="1">
    <location>
        <begin position="113"/>
        <end position="131"/>
    </location>
</feature>
<accession>A0A8H5H5E6</accession>
<keyword evidence="1" id="KW-1133">Transmembrane helix</keyword>
<dbReference type="PANTHER" id="PTHR40465">
    <property type="entry name" value="CHROMOSOME 1, WHOLE GENOME SHOTGUN SEQUENCE"/>
    <property type="match status" value="1"/>
</dbReference>
<dbReference type="Pfam" id="PF20152">
    <property type="entry name" value="DUF6534"/>
    <property type="match status" value="1"/>
</dbReference>